<keyword evidence="3" id="KW-1185">Reference proteome</keyword>
<dbReference type="PANTHER" id="PTHR12121:SF36">
    <property type="entry name" value="ENDONUCLEASE_EXONUCLEASE_PHOSPHATASE DOMAIN-CONTAINING PROTEIN"/>
    <property type="match status" value="1"/>
</dbReference>
<dbReference type="RefSeq" id="WP_308731167.1">
    <property type="nucleotide sequence ID" value="NZ_JAJEQN010000005.1"/>
</dbReference>
<dbReference type="InterPro" id="IPR005135">
    <property type="entry name" value="Endo/exonuclease/phosphatase"/>
</dbReference>
<keyword evidence="2" id="KW-0255">Endonuclease</keyword>
<accession>A0AAE3E243</accession>
<reference evidence="2 3" key="1">
    <citation type="submission" date="2021-10" db="EMBL/GenBank/DDBJ databases">
        <title>Anaerobic single-cell dispensing facilitates the cultivation of human gut bacteria.</title>
        <authorList>
            <person name="Afrizal A."/>
        </authorList>
    </citation>
    <scope>NUCLEOTIDE SEQUENCE [LARGE SCALE GENOMIC DNA]</scope>
    <source>
        <strain evidence="2 3">CLA-AA-H224</strain>
    </source>
</reference>
<dbReference type="EMBL" id="JAJEQN010000005">
    <property type="protein sequence ID" value="MCC2220649.1"/>
    <property type="molecule type" value="Genomic_DNA"/>
</dbReference>
<dbReference type="AlphaFoldDB" id="A0AAE3E243"/>
<sequence>MKVVTFNIRCDYGQDGLNEFANRKELILRKINQEKPDIIGFQEVLPHVAKWLKENLNEYYVIGCGRGANLRDEQMSIAYHRDRINLISMETWWLSQTPDVPGSRYEEQSSCPRTATEAVFEDIKSGKVFRFINTHLDHIGAQAREKGLTQILNQLKQERFWKDIPVILCGDFNAEPNAPEMEIISRDSSFNNLTKDIGITFHGYYKNDPNDPPCSIDYIVLKGDWQCETVYKWTDEENGIYLSDHYPVCAVIKP</sequence>
<dbReference type="InterPro" id="IPR050410">
    <property type="entry name" value="CCR4/nocturin_mRNA_transcr"/>
</dbReference>
<dbReference type="GO" id="GO:0000175">
    <property type="term" value="F:3'-5'-RNA exonuclease activity"/>
    <property type="evidence" value="ECO:0007669"/>
    <property type="project" value="TreeGrafter"/>
</dbReference>
<protein>
    <submittedName>
        <fullName evidence="2">Endonuclease/exonuclease/phosphatase family protein</fullName>
    </submittedName>
</protein>
<proteinExistence type="predicted"/>
<name>A0AAE3E243_9FIRM</name>
<dbReference type="Gene3D" id="3.60.10.10">
    <property type="entry name" value="Endonuclease/exonuclease/phosphatase"/>
    <property type="match status" value="1"/>
</dbReference>
<gene>
    <name evidence="2" type="ORF">LKD48_03175</name>
</gene>
<dbReference type="Proteomes" id="UP001198200">
    <property type="component" value="Unassembled WGS sequence"/>
</dbReference>
<comment type="caution">
    <text evidence="2">The sequence shown here is derived from an EMBL/GenBank/DDBJ whole genome shotgun (WGS) entry which is preliminary data.</text>
</comment>
<dbReference type="SUPFAM" id="SSF56219">
    <property type="entry name" value="DNase I-like"/>
    <property type="match status" value="1"/>
</dbReference>
<dbReference type="PANTHER" id="PTHR12121">
    <property type="entry name" value="CARBON CATABOLITE REPRESSOR PROTEIN 4"/>
    <property type="match status" value="1"/>
</dbReference>
<organism evidence="2 3">
    <name type="scientific">Anthropogastromicrobium aceti</name>
    <dbReference type="NCBI Taxonomy" id="2981768"/>
    <lineage>
        <taxon>Bacteria</taxon>
        <taxon>Bacillati</taxon>
        <taxon>Bacillota</taxon>
        <taxon>Clostridia</taxon>
        <taxon>Lachnospirales</taxon>
        <taxon>Lachnospiraceae</taxon>
        <taxon>Anthropogastromicrobium</taxon>
    </lineage>
</organism>
<evidence type="ECO:0000313" key="2">
    <source>
        <dbReference type="EMBL" id="MCC2220649.1"/>
    </source>
</evidence>
<dbReference type="GO" id="GO:0004519">
    <property type="term" value="F:endonuclease activity"/>
    <property type="evidence" value="ECO:0007669"/>
    <property type="project" value="UniProtKB-KW"/>
</dbReference>
<evidence type="ECO:0000313" key="3">
    <source>
        <dbReference type="Proteomes" id="UP001198200"/>
    </source>
</evidence>
<dbReference type="InterPro" id="IPR036691">
    <property type="entry name" value="Endo/exonu/phosph_ase_sf"/>
</dbReference>
<keyword evidence="2" id="KW-0378">Hydrolase</keyword>
<dbReference type="CDD" id="cd09083">
    <property type="entry name" value="EEP-1"/>
    <property type="match status" value="1"/>
</dbReference>
<keyword evidence="2" id="KW-0540">Nuclease</keyword>
<evidence type="ECO:0000259" key="1">
    <source>
        <dbReference type="Pfam" id="PF03372"/>
    </source>
</evidence>
<feature type="domain" description="Endonuclease/exonuclease/phosphatase" evidence="1">
    <location>
        <begin position="4"/>
        <end position="245"/>
    </location>
</feature>
<dbReference type="Pfam" id="PF03372">
    <property type="entry name" value="Exo_endo_phos"/>
    <property type="match status" value="1"/>
</dbReference>